<evidence type="ECO:0000256" key="2">
    <source>
        <dbReference type="SAM" id="MobiDB-lite"/>
    </source>
</evidence>
<proteinExistence type="predicted"/>
<evidence type="ECO:0000313" key="4">
    <source>
        <dbReference type="Proteomes" id="UP000281677"/>
    </source>
</evidence>
<feature type="coiled-coil region" evidence="1">
    <location>
        <begin position="75"/>
        <end position="146"/>
    </location>
</feature>
<protein>
    <submittedName>
        <fullName evidence="3">Uncharacterized protein</fullName>
    </submittedName>
</protein>
<dbReference type="AlphaFoldDB" id="A0A3M7J2D4"/>
<keyword evidence="1" id="KW-0175">Coiled coil</keyword>
<evidence type="ECO:0000313" key="3">
    <source>
        <dbReference type="EMBL" id="RMZ31870.1"/>
    </source>
</evidence>
<dbReference type="Proteomes" id="UP000281677">
    <property type="component" value="Unassembled WGS sequence"/>
</dbReference>
<evidence type="ECO:0000256" key="1">
    <source>
        <dbReference type="SAM" id="Coils"/>
    </source>
</evidence>
<reference evidence="3 4" key="1">
    <citation type="journal article" date="2018" name="BMC Genomics">
        <title>Genomic evidence for intraspecific hybridization in a clonal and extremely halotolerant yeast.</title>
        <authorList>
            <person name="Gostincar C."/>
            <person name="Stajich J.E."/>
            <person name="Zupancic J."/>
            <person name="Zalar P."/>
            <person name="Gunde-Cimerman N."/>
        </authorList>
    </citation>
    <scope>NUCLEOTIDE SEQUENCE [LARGE SCALE GENOMIC DNA]</scope>
    <source>
        <strain evidence="3 4">EXF-120</strain>
    </source>
</reference>
<gene>
    <name evidence="3" type="ORF">D0859_04014</name>
</gene>
<dbReference type="EMBL" id="QWIT01000085">
    <property type="protein sequence ID" value="RMZ31870.1"/>
    <property type="molecule type" value="Genomic_DNA"/>
</dbReference>
<sequence length="347" mass="39323">RNGQLDWQKGKCHPRSYHLRKNGARAKPAIARQRHSQARKAVDQHIDKTTVSPLHFHQAIYQLLSIMDKIRNQEVAEHRDVLKGLDAQIARLTRREDDLFKKMERGQSRDEAQSIFDALTKAKEQRQRVEKERQEEAAAFEQLLSQNQPRALQRTGSVKGNKRQKVALPPLSTDYSDIILDEDDEEPMKREASTAGARSAPGSKTAPGGRQLQRMRRKAQLPGKGRVAMPQRDSPTIYGARKYPPVAKTHPTLITNPTTDGAVELRCPYCDTNMNKSGRDFLDGINGFCLHLNDRHKALLAPGERFSHNRTFELCNYRAVSQDVVDAIQSGNLRAYVVEEVYQELGS</sequence>
<feature type="region of interest" description="Disordered" evidence="2">
    <location>
        <begin position="185"/>
        <end position="238"/>
    </location>
</feature>
<comment type="caution">
    <text evidence="3">The sequence shown here is derived from an EMBL/GenBank/DDBJ whole genome shotgun (WGS) entry which is preliminary data.</text>
</comment>
<dbReference type="OrthoDB" id="3887961at2759"/>
<name>A0A3M7J2D4_HORWE</name>
<feature type="non-terminal residue" evidence="3">
    <location>
        <position position="1"/>
    </location>
</feature>
<organism evidence="3 4">
    <name type="scientific">Hortaea werneckii</name>
    <name type="common">Black yeast</name>
    <name type="synonym">Cladosporium werneckii</name>
    <dbReference type="NCBI Taxonomy" id="91943"/>
    <lineage>
        <taxon>Eukaryota</taxon>
        <taxon>Fungi</taxon>
        <taxon>Dikarya</taxon>
        <taxon>Ascomycota</taxon>
        <taxon>Pezizomycotina</taxon>
        <taxon>Dothideomycetes</taxon>
        <taxon>Dothideomycetidae</taxon>
        <taxon>Mycosphaerellales</taxon>
        <taxon>Teratosphaeriaceae</taxon>
        <taxon>Hortaea</taxon>
    </lineage>
</organism>
<accession>A0A3M7J2D4</accession>
<dbReference type="VEuPathDB" id="FungiDB:BTJ68_02260"/>